<evidence type="ECO:0000313" key="17">
    <source>
        <dbReference type="Proteomes" id="UP000550660"/>
    </source>
</evidence>
<evidence type="ECO:0000256" key="8">
    <source>
        <dbReference type="ARBA" id="ARBA00023128"/>
    </source>
</evidence>
<dbReference type="InterPro" id="IPR044444">
    <property type="entry name" value="Ribosomal_mL44_DSRM_metazoa"/>
</dbReference>
<evidence type="ECO:0000256" key="3">
    <source>
        <dbReference type="ARBA" id="ARBA00022759"/>
    </source>
</evidence>
<sequence length="338" mass="37443">PAAMAARLLWASRRVLERAGTGIGAGIGAGAGARRAAASTEPPRNKKRWLRAYLEQQRLEAPPQRRSEKPNWDYHAEIQAFSHRLHEDFSLDLLKTAFVNPCYIESEEARRRDLGLDKETVALNLQDNSKLAEQGLAFARSYLARCFEGAYPELPASGVGALVDFLTGQELVSYVARNLSVQDLTLCREFPVPAGVLQRTFFAVIGALLDSSGPEKTGIFVRDFFIPELIGKDLFEIWEVVNPMGLLVEELTKRNISPPEPRITRQLGVTTVLPLYFVGLYCDKKIIAEGPGETLLAAEEEAARVALRKLYGYAENRRPWDYSKPKQGLAAAKAVGSN</sequence>
<dbReference type="InterPro" id="IPR036389">
    <property type="entry name" value="RNase_III_sf"/>
</dbReference>
<evidence type="ECO:0000313" key="16">
    <source>
        <dbReference type="EMBL" id="NXJ78629.1"/>
    </source>
</evidence>
<keyword evidence="9" id="KW-0687">Ribonucleoprotein</keyword>
<evidence type="ECO:0000256" key="7">
    <source>
        <dbReference type="ARBA" id="ARBA00022980"/>
    </source>
</evidence>
<gene>
    <name evidence="16" type="primary">Mrpl44</name>
    <name evidence="16" type="ORF">TROMEL_R06652</name>
</gene>
<evidence type="ECO:0000259" key="14">
    <source>
        <dbReference type="Pfam" id="PF22892"/>
    </source>
</evidence>
<dbReference type="Gene3D" id="1.10.1520.10">
    <property type="entry name" value="Ribonuclease III domain"/>
    <property type="match status" value="1"/>
</dbReference>
<feature type="non-terminal residue" evidence="16">
    <location>
        <position position="338"/>
    </location>
</feature>
<dbReference type="GO" id="GO:0006396">
    <property type="term" value="P:RNA processing"/>
    <property type="evidence" value="ECO:0007669"/>
    <property type="project" value="InterPro"/>
</dbReference>
<dbReference type="GO" id="GO:0070125">
    <property type="term" value="P:mitochondrial translational elongation"/>
    <property type="evidence" value="ECO:0007669"/>
    <property type="project" value="TreeGrafter"/>
</dbReference>
<dbReference type="SUPFAM" id="SSF54768">
    <property type="entry name" value="dsRNA-binding domain-like"/>
    <property type="match status" value="1"/>
</dbReference>
<feature type="non-terminal residue" evidence="16">
    <location>
        <position position="1"/>
    </location>
</feature>
<dbReference type="Pfam" id="PF22935">
    <property type="entry name" value="RM44_endonuclase"/>
    <property type="match status" value="1"/>
</dbReference>
<protein>
    <recommendedName>
        <fullName evidence="11">Large ribosomal subunit protein mL44</fullName>
    </recommendedName>
    <alternativeName>
        <fullName evidence="13">39S ribosomal protein L44, mitochondrial</fullName>
    </alternativeName>
</protein>
<comment type="subcellular location">
    <subcellularLocation>
        <location evidence="1">Mitochondrion</location>
    </subcellularLocation>
</comment>
<evidence type="ECO:0000256" key="12">
    <source>
        <dbReference type="ARBA" id="ARBA00059807"/>
    </source>
</evidence>
<organism evidence="16 17">
    <name type="scientific">Trogon melanurus</name>
    <name type="common">Black-tailed trogon</name>
    <dbReference type="NCBI Taxonomy" id="56311"/>
    <lineage>
        <taxon>Eukaryota</taxon>
        <taxon>Metazoa</taxon>
        <taxon>Chordata</taxon>
        <taxon>Craniata</taxon>
        <taxon>Vertebrata</taxon>
        <taxon>Euteleostomi</taxon>
        <taxon>Archelosauria</taxon>
        <taxon>Archosauria</taxon>
        <taxon>Dinosauria</taxon>
        <taxon>Saurischia</taxon>
        <taxon>Theropoda</taxon>
        <taxon>Coelurosauria</taxon>
        <taxon>Aves</taxon>
        <taxon>Neognathae</taxon>
        <taxon>Neoaves</taxon>
        <taxon>Telluraves</taxon>
        <taxon>Coraciimorphae</taxon>
        <taxon>Trogoniformes</taxon>
        <taxon>Trogonidae</taxon>
        <taxon>Trogon</taxon>
    </lineage>
</organism>
<dbReference type="GO" id="GO:0003725">
    <property type="term" value="F:double-stranded RNA binding"/>
    <property type="evidence" value="ECO:0007669"/>
    <property type="project" value="InterPro"/>
</dbReference>
<dbReference type="Gene3D" id="3.30.160.20">
    <property type="match status" value="1"/>
</dbReference>
<evidence type="ECO:0000256" key="13">
    <source>
        <dbReference type="ARBA" id="ARBA00083955"/>
    </source>
</evidence>
<dbReference type="FunFam" id="3.30.160.20:FF:000037">
    <property type="entry name" value="39S ribosomal protein L44, mitochondrial"/>
    <property type="match status" value="1"/>
</dbReference>
<comment type="similarity">
    <text evidence="10">Belongs to the ribonuclease III family. Mitochondrion-specific ribosomal protein mL44 subfamily.</text>
</comment>
<evidence type="ECO:0000256" key="10">
    <source>
        <dbReference type="ARBA" id="ARBA00024034"/>
    </source>
</evidence>
<evidence type="ECO:0000256" key="2">
    <source>
        <dbReference type="ARBA" id="ARBA00022722"/>
    </source>
</evidence>
<dbReference type="GO" id="GO:0070877">
    <property type="term" value="C:microprocessor complex"/>
    <property type="evidence" value="ECO:0007669"/>
    <property type="project" value="TreeGrafter"/>
</dbReference>
<dbReference type="GO" id="GO:0005762">
    <property type="term" value="C:mitochondrial large ribosomal subunit"/>
    <property type="evidence" value="ECO:0007669"/>
    <property type="project" value="TreeGrafter"/>
</dbReference>
<keyword evidence="6" id="KW-0809">Transit peptide</keyword>
<evidence type="ECO:0000256" key="4">
    <source>
        <dbReference type="ARBA" id="ARBA00022801"/>
    </source>
</evidence>
<comment type="caution">
    <text evidence="16">The sequence shown here is derived from an EMBL/GenBank/DDBJ whole genome shotgun (WGS) entry which is preliminary data.</text>
</comment>
<dbReference type="CDD" id="cd19874">
    <property type="entry name" value="DSRM_MRPL44"/>
    <property type="match status" value="1"/>
</dbReference>
<dbReference type="Proteomes" id="UP000550660">
    <property type="component" value="Unassembled WGS sequence"/>
</dbReference>
<keyword evidence="4" id="KW-0378">Hydrolase</keyword>
<keyword evidence="2" id="KW-0540">Nuclease</keyword>
<dbReference type="PANTHER" id="PTHR11207">
    <property type="entry name" value="RIBONUCLEASE III"/>
    <property type="match status" value="1"/>
</dbReference>
<dbReference type="PANTHER" id="PTHR11207:SF5">
    <property type="entry name" value="LARGE RIBOSOMAL SUBUNIT PROTEIN ML44"/>
    <property type="match status" value="1"/>
</dbReference>
<dbReference type="OrthoDB" id="444135at2759"/>
<feature type="domain" description="Large ribosomal subunit protein mL44 endonuclease" evidence="15">
    <location>
        <begin position="73"/>
        <end position="208"/>
    </location>
</feature>
<keyword evidence="8" id="KW-0496">Mitochondrion</keyword>
<dbReference type="GO" id="GO:0005743">
    <property type="term" value="C:mitochondrial inner membrane"/>
    <property type="evidence" value="ECO:0007669"/>
    <property type="project" value="UniProtKB-ARBA"/>
</dbReference>
<dbReference type="GO" id="GO:0004525">
    <property type="term" value="F:ribonuclease III activity"/>
    <property type="evidence" value="ECO:0007669"/>
    <property type="project" value="InterPro"/>
</dbReference>
<keyword evidence="5" id="KW-0694">RNA-binding</keyword>
<reference evidence="16 17" key="1">
    <citation type="submission" date="2019-09" db="EMBL/GenBank/DDBJ databases">
        <title>Bird 10,000 Genomes (B10K) Project - Family phase.</title>
        <authorList>
            <person name="Zhang G."/>
        </authorList>
    </citation>
    <scope>NUCLEOTIDE SEQUENCE [LARGE SCALE GENOMIC DNA]</scope>
    <source>
        <strain evidence="16">B10K-DU-007-40</strain>
        <tissue evidence="16">Mixed tissue sample</tissue>
    </source>
</reference>
<evidence type="ECO:0000256" key="11">
    <source>
        <dbReference type="ARBA" id="ARBA00035187"/>
    </source>
</evidence>
<evidence type="ECO:0000256" key="1">
    <source>
        <dbReference type="ARBA" id="ARBA00004173"/>
    </source>
</evidence>
<keyword evidence="3" id="KW-0255">Endonuclease</keyword>
<accession>A0A7L0E691</accession>
<evidence type="ECO:0000256" key="6">
    <source>
        <dbReference type="ARBA" id="ARBA00022946"/>
    </source>
</evidence>
<keyword evidence="7" id="KW-0689">Ribosomal protein</keyword>
<proteinExistence type="inferred from homology"/>
<dbReference type="FunFam" id="1.10.1520.10:FF:000010">
    <property type="entry name" value="39S ribosomal protein L44, mitochondrial"/>
    <property type="match status" value="1"/>
</dbReference>
<name>A0A7L0E691_TROML</name>
<dbReference type="AlphaFoldDB" id="A0A7L0E691"/>
<dbReference type="EMBL" id="VXAG01000338">
    <property type="protein sequence ID" value="NXJ78629.1"/>
    <property type="molecule type" value="Genomic_DNA"/>
</dbReference>
<dbReference type="SUPFAM" id="SSF69065">
    <property type="entry name" value="RNase III domain-like"/>
    <property type="match status" value="1"/>
</dbReference>
<keyword evidence="17" id="KW-1185">Reference proteome</keyword>
<comment type="function">
    <text evidence="12">Component of the 39S subunit of mitochondrial ribosome. May have a function in the assembly/stability of nascent mitochondrial polypeptides exiting the ribosome.</text>
</comment>
<evidence type="ECO:0000256" key="5">
    <source>
        <dbReference type="ARBA" id="ARBA00022884"/>
    </source>
</evidence>
<feature type="domain" description="Large ribosomal subunit protein mL44 dsRNA binding" evidence="14">
    <location>
        <begin position="238"/>
        <end position="329"/>
    </location>
</feature>
<evidence type="ECO:0000259" key="15">
    <source>
        <dbReference type="Pfam" id="PF22935"/>
    </source>
</evidence>
<dbReference type="InterPro" id="IPR055189">
    <property type="entry name" value="RM44_endonuclase"/>
</dbReference>
<dbReference type="Pfam" id="PF22892">
    <property type="entry name" value="DSRM_MRPL44"/>
    <property type="match status" value="1"/>
</dbReference>
<evidence type="ECO:0000256" key="9">
    <source>
        <dbReference type="ARBA" id="ARBA00023274"/>
    </source>
</evidence>